<evidence type="ECO:0000256" key="1">
    <source>
        <dbReference type="ARBA" id="ARBA00022741"/>
    </source>
</evidence>
<reference evidence="4" key="1">
    <citation type="submission" date="2023-03" db="EMBL/GenBank/DDBJ databases">
        <title>Massive genome expansion in bonnet fungi (Mycena s.s.) driven by repeated elements and novel gene families across ecological guilds.</title>
        <authorList>
            <consortium name="Lawrence Berkeley National Laboratory"/>
            <person name="Harder C.B."/>
            <person name="Miyauchi S."/>
            <person name="Viragh M."/>
            <person name="Kuo A."/>
            <person name="Thoen E."/>
            <person name="Andreopoulos B."/>
            <person name="Lu D."/>
            <person name="Skrede I."/>
            <person name="Drula E."/>
            <person name="Henrissat B."/>
            <person name="Morin E."/>
            <person name="Kohler A."/>
            <person name="Barry K."/>
            <person name="LaButti K."/>
            <person name="Morin E."/>
            <person name="Salamov A."/>
            <person name="Lipzen A."/>
            <person name="Mereny Z."/>
            <person name="Hegedus B."/>
            <person name="Baldrian P."/>
            <person name="Stursova M."/>
            <person name="Weitz H."/>
            <person name="Taylor A."/>
            <person name="Grigoriev I.V."/>
            <person name="Nagy L.G."/>
            <person name="Martin F."/>
            <person name="Kauserud H."/>
        </authorList>
    </citation>
    <scope>NUCLEOTIDE SEQUENCE</scope>
    <source>
        <strain evidence="4">CBHHK067</strain>
    </source>
</reference>
<dbReference type="EMBL" id="JARKIE010000072">
    <property type="protein sequence ID" value="KAJ7689483.1"/>
    <property type="molecule type" value="Genomic_DNA"/>
</dbReference>
<dbReference type="Proteomes" id="UP001221757">
    <property type="component" value="Unassembled WGS sequence"/>
</dbReference>
<keyword evidence="5" id="KW-1185">Reference proteome</keyword>
<dbReference type="Pfam" id="PF07714">
    <property type="entry name" value="PK_Tyr_Ser-Thr"/>
    <property type="match status" value="1"/>
</dbReference>
<comment type="caution">
    <text evidence="4">The sequence shown here is derived from an EMBL/GenBank/DDBJ whole genome shotgun (WGS) entry which is preliminary data.</text>
</comment>
<evidence type="ECO:0000256" key="2">
    <source>
        <dbReference type="ARBA" id="ARBA00022840"/>
    </source>
</evidence>
<dbReference type="InterPro" id="IPR011009">
    <property type="entry name" value="Kinase-like_dom_sf"/>
</dbReference>
<dbReference type="InterPro" id="IPR008271">
    <property type="entry name" value="Ser/Thr_kinase_AS"/>
</dbReference>
<dbReference type="InterPro" id="IPR000719">
    <property type="entry name" value="Prot_kinase_dom"/>
</dbReference>
<evidence type="ECO:0000313" key="4">
    <source>
        <dbReference type="EMBL" id="KAJ7689483.1"/>
    </source>
</evidence>
<dbReference type="Gene3D" id="1.10.510.10">
    <property type="entry name" value="Transferase(Phosphotransferase) domain 1"/>
    <property type="match status" value="1"/>
</dbReference>
<keyword evidence="4" id="KW-0808">Transferase</keyword>
<evidence type="ECO:0000313" key="5">
    <source>
        <dbReference type="Proteomes" id="UP001221757"/>
    </source>
</evidence>
<dbReference type="PANTHER" id="PTHR44329:SF298">
    <property type="entry name" value="MIXED LINEAGE KINASE DOMAIN-LIKE PROTEIN"/>
    <property type="match status" value="1"/>
</dbReference>
<gene>
    <name evidence="4" type="ORF">B0H17DRAFT_937386</name>
</gene>
<dbReference type="InterPro" id="IPR001245">
    <property type="entry name" value="Ser-Thr/Tyr_kinase_cat_dom"/>
</dbReference>
<keyword evidence="1" id="KW-0547">Nucleotide-binding</keyword>
<feature type="domain" description="Protein kinase" evidence="3">
    <location>
        <begin position="85"/>
        <end position="347"/>
    </location>
</feature>
<dbReference type="GO" id="GO:0004674">
    <property type="term" value="F:protein serine/threonine kinase activity"/>
    <property type="evidence" value="ECO:0007669"/>
    <property type="project" value="TreeGrafter"/>
</dbReference>
<dbReference type="PROSITE" id="PS00108">
    <property type="entry name" value="PROTEIN_KINASE_ST"/>
    <property type="match status" value="1"/>
</dbReference>
<dbReference type="AlphaFoldDB" id="A0AAD7DE36"/>
<dbReference type="SMART" id="SM00220">
    <property type="entry name" value="S_TKc"/>
    <property type="match status" value="1"/>
</dbReference>
<keyword evidence="2" id="KW-0067">ATP-binding</keyword>
<keyword evidence="4" id="KW-0418">Kinase</keyword>
<evidence type="ECO:0000259" key="3">
    <source>
        <dbReference type="PROSITE" id="PS50011"/>
    </source>
</evidence>
<name>A0AAD7DE36_MYCRO</name>
<dbReference type="GO" id="GO:0005524">
    <property type="term" value="F:ATP binding"/>
    <property type="evidence" value="ECO:0007669"/>
    <property type="project" value="UniProtKB-KW"/>
</dbReference>
<dbReference type="PANTHER" id="PTHR44329">
    <property type="entry name" value="SERINE/THREONINE-PROTEIN KINASE TNNI3K-RELATED"/>
    <property type="match status" value="1"/>
</dbReference>
<dbReference type="PROSITE" id="PS50011">
    <property type="entry name" value="PROTEIN_KINASE_DOM"/>
    <property type="match status" value="1"/>
</dbReference>
<dbReference type="InterPro" id="IPR051681">
    <property type="entry name" value="Ser/Thr_Kinases-Pseudokinases"/>
</dbReference>
<organism evidence="4 5">
    <name type="scientific">Mycena rosella</name>
    <name type="common">Pink bonnet</name>
    <name type="synonym">Agaricus rosellus</name>
    <dbReference type="NCBI Taxonomy" id="1033263"/>
    <lineage>
        <taxon>Eukaryota</taxon>
        <taxon>Fungi</taxon>
        <taxon>Dikarya</taxon>
        <taxon>Basidiomycota</taxon>
        <taxon>Agaricomycotina</taxon>
        <taxon>Agaricomycetes</taxon>
        <taxon>Agaricomycetidae</taxon>
        <taxon>Agaricales</taxon>
        <taxon>Marasmiineae</taxon>
        <taxon>Mycenaceae</taxon>
        <taxon>Mycena</taxon>
    </lineage>
</organism>
<protein>
    <submittedName>
        <fullName evidence="4">Kinase-like domain-containing protein</fullName>
    </submittedName>
</protein>
<accession>A0AAD7DE36</accession>
<sequence>MIGILRDSENYKGFLACSGPLAQELLDLLQDVCRPPPCNSISNRSPQLLDSFPESAARPLLSKALLRLSRASGLHPACFALSGLQKVGQQVAAGAFGDIWKGLVRGESVSVKIMRIFRDGDVKVALKEFGREALLWRQLSHPNLLPFFGLYYLDNRLCLVSPWMSNGHVLEFLENAPPDTDRLSLILDIAMGLEYLHSEHVVHGDLKGMNILVTPSRRACLADFGLSSIADAMTLRFTHSTSASARGGTARYQAPELISSDNPNHFESDVYAFACVCYEMLTGKPPFYEIPRDVTVSIRVLEGLRPSRPETVPYDALWVLLQDCWEATLTKRPNVKQVIERLVSPQIGARTMQSPTDWDEAFSSKVRRSLQDWPLLPSVGGVERRVFGDGASWFSLHLAP</sequence>
<proteinExistence type="predicted"/>
<dbReference type="PRINTS" id="PR00109">
    <property type="entry name" value="TYRKINASE"/>
</dbReference>
<dbReference type="SUPFAM" id="SSF56112">
    <property type="entry name" value="Protein kinase-like (PK-like)"/>
    <property type="match status" value="1"/>
</dbReference>